<sequence>MTENNMDKAHIIVAGIGPGGEEDITPAVVQALKASDVVIGYKYYFRFITPLLAEGTECVDTGMKREKARAQLAFEYAEKGRRVCVISSGDAGIYGMAPLIYEMKRERGSEVGVTVLPGISAFQKAAALLGAPIGHDFCVISLSDLMTSWEIIEKRIEAAAAADFVTAVYNPKSEGRYWQLHRLKEIFLRSRSAETPVGYVRQAGREEERVTVTTLEAFDPEEVDMFTVILIGNSQTYRFDTKMVTPRGYYREQSQAGVGKGQEIMTDSFRRIESEMRNKAIDLDRKWALFHAIHTTADFAMEDLLYTDKGVVERLHEEIAAGKIRTIVTDVTMAAAGIRKGALQRLGVEVKCYLSDERVAELSRKRGTTRTQEAIRLAVEEHPDALYVFGNAPTALMELCDRIRKGKARPAGVIAAPVGFVHVKESKYMIKTFADVPKIIVEGRRGGSNLAATLVNAILCFDDARSLRPGRDV</sequence>
<dbReference type="InterPro" id="IPR035996">
    <property type="entry name" value="4pyrrol_Methylase_sf"/>
</dbReference>
<dbReference type="PIRSF" id="PIRSF004874">
    <property type="entry name" value="Prcrn_mtase_isom"/>
    <property type="match status" value="1"/>
</dbReference>
<keyword evidence="6" id="KW-0413">Isomerase</keyword>
<dbReference type="SUPFAM" id="SSF63965">
    <property type="entry name" value="Precorrin-8X methylmutase CbiC/CobH"/>
    <property type="match status" value="1"/>
</dbReference>
<dbReference type="UniPathway" id="UPA00148"/>
<dbReference type="Gene3D" id="3.30.950.10">
    <property type="entry name" value="Methyltransferase, Cobalt-precorrin-4 Transmethylase, Domain 2"/>
    <property type="match status" value="1"/>
</dbReference>
<keyword evidence="4 9" id="KW-0808">Transferase</keyword>
<comment type="caution">
    <text evidence="9">The sequence shown here is derived from an EMBL/GenBank/DDBJ whole genome shotgun (WGS) entry which is preliminary data.</text>
</comment>
<evidence type="ECO:0000259" key="7">
    <source>
        <dbReference type="Pfam" id="PF00590"/>
    </source>
</evidence>
<gene>
    <name evidence="9" type="ORF">HMPREF1981_00294</name>
</gene>
<evidence type="ECO:0000256" key="3">
    <source>
        <dbReference type="ARBA" id="ARBA00022603"/>
    </source>
</evidence>
<dbReference type="PANTHER" id="PTHR47036">
    <property type="entry name" value="COBALT-FACTOR III C(17)-METHYLTRANSFERASE-RELATED"/>
    <property type="match status" value="1"/>
</dbReference>
<dbReference type="Gene3D" id="3.40.1010.10">
    <property type="entry name" value="Cobalt-precorrin-4 Transmethylase, Domain 1"/>
    <property type="match status" value="1"/>
</dbReference>
<dbReference type="Pfam" id="PF02570">
    <property type="entry name" value="CbiC"/>
    <property type="match status" value="1"/>
</dbReference>
<dbReference type="SUPFAM" id="SSF53790">
    <property type="entry name" value="Tetrapyrrole methylase"/>
    <property type="match status" value="1"/>
</dbReference>
<dbReference type="GO" id="GO:0016993">
    <property type="term" value="F:precorrin-8X methylmutase activity"/>
    <property type="evidence" value="ECO:0007669"/>
    <property type="project" value="InterPro"/>
</dbReference>
<dbReference type="PATRIC" id="fig|1321819.3.peg.274"/>
<reference evidence="9 10" key="1">
    <citation type="submission" date="2013-08" db="EMBL/GenBank/DDBJ databases">
        <authorList>
            <person name="Weinstock G."/>
            <person name="Sodergren E."/>
            <person name="Wylie T."/>
            <person name="Fulton L."/>
            <person name="Fulton R."/>
            <person name="Fronick C."/>
            <person name="O'Laughlin M."/>
            <person name="Godfrey J."/>
            <person name="Miner T."/>
            <person name="Herter B."/>
            <person name="Appelbaum E."/>
            <person name="Cordes M."/>
            <person name="Lek S."/>
            <person name="Wollam A."/>
            <person name="Pepin K.H."/>
            <person name="Palsikar V.B."/>
            <person name="Mitreva M."/>
            <person name="Wilson R.K."/>
        </authorList>
    </citation>
    <scope>NUCLEOTIDE SEQUENCE [LARGE SCALE GENOMIC DNA]</scope>
    <source>
        <strain evidence="9 10">F0041</strain>
    </source>
</reference>
<comment type="pathway">
    <text evidence="1">Cofactor biosynthesis; adenosylcobalamin biosynthesis.</text>
</comment>
<evidence type="ECO:0000313" key="10">
    <source>
        <dbReference type="Proteomes" id="UP000016496"/>
    </source>
</evidence>
<dbReference type="Gene3D" id="3.40.50.10230">
    <property type="entry name" value="Cobalamin biosynthesis CobH/CbiC, precorrin-8X methylmutase"/>
    <property type="match status" value="1"/>
</dbReference>
<evidence type="ECO:0000259" key="8">
    <source>
        <dbReference type="Pfam" id="PF02570"/>
    </source>
</evidence>
<dbReference type="AlphaFoldDB" id="U2E3P9"/>
<dbReference type="EMBL" id="AWSV01000023">
    <property type="protein sequence ID" value="ERI88777.1"/>
    <property type="molecule type" value="Genomic_DNA"/>
</dbReference>
<dbReference type="HOGENOM" id="CLU_573257_0_0_10"/>
<evidence type="ECO:0000256" key="2">
    <source>
        <dbReference type="ARBA" id="ARBA00022573"/>
    </source>
</evidence>
<accession>U2E3P9</accession>
<organism evidence="9 10">
    <name type="scientific">Bacteroides pyogenes F0041</name>
    <dbReference type="NCBI Taxonomy" id="1321819"/>
    <lineage>
        <taxon>Bacteria</taxon>
        <taxon>Pseudomonadati</taxon>
        <taxon>Bacteroidota</taxon>
        <taxon>Bacteroidia</taxon>
        <taxon>Bacteroidales</taxon>
        <taxon>Bacteroidaceae</taxon>
        <taxon>Bacteroides</taxon>
    </lineage>
</organism>
<dbReference type="InterPro" id="IPR014776">
    <property type="entry name" value="4pyrrole_Mease_sub2"/>
</dbReference>
<protein>
    <submittedName>
        <fullName evidence="9">Precorrin-3B C(17)-methyltransferase</fullName>
    </submittedName>
</protein>
<dbReference type="InterPro" id="IPR051810">
    <property type="entry name" value="Precorrin_MeTrfase"/>
</dbReference>
<dbReference type="InterPro" id="IPR036588">
    <property type="entry name" value="CobH/CbiC_sf"/>
</dbReference>
<dbReference type="InterPro" id="IPR014422">
    <property type="entry name" value="Cbl_synth_bifunc_CbiH/CbiC"/>
</dbReference>
<dbReference type="InterPro" id="IPR000878">
    <property type="entry name" value="4pyrrol_Mease"/>
</dbReference>
<evidence type="ECO:0000256" key="4">
    <source>
        <dbReference type="ARBA" id="ARBA00022679"/>
    </source>
</evidence>
<keyword evidence="3 9" id="KW-0489">Methyltransferase</keyword>
<keyword evidence="5" id="KW-0949">S-adenosyl-L-methionine</keyword>
<dbReference type="PANTHER" id="PTHR47036:SF1">
    <property type="entry name" value="COBALT-FACTOR III C(17)-METHYLTRANSFERASE-RELATED"/>
    <property type="match status" value="1"/>
</dbReference>
<keyword evidence="2" id="KW-0169">Cobalamin biosynthesis</keyword>
<dbReference type="InterPro" id="IPR014777">
    <property type="entry name" value="4pyrrole_Mease_sub1"/>
</dbReference>
<evidence type="ECO:0000256" key="1">
    <source>
        <dbReference type="ARBA" id="ARBA00004953"/>
    </source>
</evidence>
<dbReference type="InterPro" id="IPR006363">
    <property type="entry name" value="Cbl_synth_CobJ/CibH_dom"/>
</dbReference>
<evidence type="ECO:0000256" key="6">
    <source>
        <dbReference type="ARBA" id="ARBA00023235"/>
    </source>
</evidence>
<evidence type="ECO:0000313" key="9">
    <source>
        <dbReference type="EMBL" id="ERI88777.1"/>
    </source>
</evidence>
<name>U2E3P9_9BACE</name>
<dbReference type="Proteomes" id="UP000016496">
    <property type="component" value="Unassembled WGS sequence"/>
</dbReference>
<dbReference type="GO" id="GO:0008168">
    <property type="term" value="F:methyltransferase activity"/>
    <property type="evidence" value="ECO:0007669"/>
    <property type="project" value="UniProtKB-KW"/>
</dbReference>
<evidence type="ECO:0000256" key="5">
    <source>
        <dbReference type="ARBA" id="ARBA00022691"/>
    </source>
</evidence>
<proteinExistence type="predicted"/>
<feature type="domain" description="Cobalamin biosynthesis precorrin-8X methylmutase CobH/CbiC" evidence="8">
    <location>
        <begin position="263"/>
        <end position="459"/>
    </location>
</feature>
<dbReference type="NCBIfam" id="TIGR01466">
    <property type="entry name" value="cobJ_cbiH"/>
    <property type="match status" value="1"/>
</dbReference>
<dbReference type="GO" id="GO:0009236">
    <property type="term" value="P:cobalamin biosynthetic process"/>
    <property type="evidence" value="ECO:0007669"/>
    <property type="project" value="UniProtKB-UniPathway"/>
</dbReference>
<dbReference type="Pfam" id="PF00590">
    <property type="entry name" value="TP_methylase"/>
    <property type="match status" value="1"/>
</dbReference>
<dbReference type="GO" id="GO:0032259">
    <property type="term" value="P:methylation"/>
    <property type="evidence" value="ECO:0007669"/>
    <property type="project" value="UniProtKB-KW"/>
</dbReference>
<feature type="domain" description="Tetrapyrrole methylase" evidence="7">
    <location>
        <begin position="11"/>
        <end position="217"/>
    </location>
</feature>
<dbReference type="InterPro" id="IPR003722">
    <property type="entry name" value="Cbl_synth_CobH/CbiC"/>
</dbReference>
<dbReference type="CDD" id="cd11646">
    <property type="entry name" value="Precorrin_3B_C17_MT"/>
    <property type="match status" value="1"/>
</dbReference>